<reference evidence="3" key="1">
    <citation type="journal article" date="2009" name="Nature">
        <title>Genome sequence and analysis of the Irish potato famine pathogen Phytophthora infestans.</title>
        <authorList>
            <consortium name="The Broad Institute Genome Sequencing Platform"/>
            <person name="Haas B.J."/>
            <person name="Kamoun S."/>
            <person name="Zody M.C."/>
            <person name="Jiang R.H."/>
            <person name="Handsaker R.E."/>
            <person name="Cano L.M."/>
            <person name="Grabherr M."/>
            <person name="Kodira C.D."/>
            <person name="Raffaele S."/>
            <person name="Torto-Alalibo T."/>
            <person name="Bozkurt T.O."/>
            <person name="Ah-Fong A.M."/>
            <person name="Alvarado L."/>
            <person name="Anderson V.L."/>
            <person name="Armstrong M.R."/>
            <person name="Avrova A."/>
            <person name="Baxter L."/>
            <person name="Beynon J."/>
            <person name="Boevink P.C."/>
            <person name="Bollmann S.R."/>
            <person name="Bos J.I."/>
            <person name="Bulone V."/>
            <person name="Cai G."/>
            <person name="Cakir C."/>
            <person name="Carrington J.C."/>
            <person name="Chawner M."/>
            <person name="Conti L."/>
            <person name="Costanzo S."/>
            <person name="Ewan R."/>
            <person name="Fahlgren N."/>
            <person name="Fischbach M.A."/>
            <person name="Fugelstad J."/>
            <person name="Gilroy E.M."/>
            <person name="Gnerre S."/>
            <person name="Green P.J."/>
            <person name="Grenville-Briggs L.J."/>
            <person name="Griffith J."/>
            <person name="Grunwald N.J."/>
            <person name="Horn K."/>
            <person name="Horner N.R."/>
            <person name="Hu C.H."/>
            <person name="Huitema E."/>
            <person name="Jeong D.H."/>
            <person name="Jones A.M."/>
            <person name="Jones J.D."/>
            <person name="Jones R.W."/>
            <person name="Karlsson E.K."/>
            <person name="Kunjeti S.G."/>
            <person name="Lamour K."/>
            <person name="Liu Z."/>
            <person name="Ma L."/>
            <person name="Maclean D."/>
            <person name="Chibucos M.C."/>
            <person name="McDonald H."/>
            <person name="McWalters J."/>
            <person name="Meijer H.J."/>
            <person name="Morgan W."/>
            <person name="Morris P.F."/>
            <person name="Munro C.A."/>
            <person name="O'Neill K."/>
            <person name="Ospina-Giraldo M."/>
            <person name="Pinzon A."/>
            <person name="Pritchard L."/>
            <person name="Ramsahoye B."/>
            <person name="Ren Q."/>
            <person name="Restrepo S."/>
            <person name="Roy S."/>
            <person name="Sadanandom A."/>
            <person name="Savidor A."/>
            <person name="Schornack S."/>
            <person name="Schwartz D.C."/>
            <person name="Schumann U.D."/>
            <person name="Schwessinger B."/>
            <person name="Seyer L."/>
            <person name="Sharpe T."/>
            <person name="Silvar C."/>
            <person name="Song J."/>
            <person name="Studholme D.J."/>
            <person name="Sykes S."/>
            <person name="Thines M."/>
            <person name="van de Vondervoort P.J."/>
            <person name="Phuntumart V."/>
            <person name="Wawra S."/>
            <person name="Weide R."/>
            <person name="Win J."/>
            <person name="Young C."/>
            <person name="Zhou S."/>
            <person name="Fry W."/>
            <person name="Meyers B.C."/>
            <person name="van West P."/>
            <person name="Ristaino J."/>
            <person name="Govers F."/>
            <person name="Birch P.R."/>
            <person name="Whisson S.C."/>
            <person name="Judelson H.S."/>
            <person name="Nusbaum C."/>
        </authorList>
    </citation>
    <scope>NUCLEOTIDE SEQUENCE [LARGE SCALE GENOMIC DNA]</scope>
    <source>
        <strain evidence="3">T30-4</strain>
    </source>
</reference>
<dbReference type="AlphaFoldDB" id="D0P4I5"/>
<dbReference type="eggNOG" id="ENOG502SX5P">
    <property type="taxonomic scope" value="Eukaryota"/>
</dbReference>
<sequence length="140" mass="16372">MSSRASGGSRSAVPPRKRAKRVDRKETAYIRVYGSEWQQSEGIVIQFLQQGLSEREIRAVIPVGSSRIVRLRKVLEEGVETLHTRREPQRPWHALSDDDIAVLKKHCETWILEDGFPCAHRRPRHYSRFLQYVHYFYPAT</sequence>
<dbReference type="GeneID" id="9477779"/>
<feature type="region of interest" description="Disordered" evidence="1">
    <location>
        <begin position="1"/>
        <end position="22"/>
    </location>
</feature>
<dbReference type="RefSeq" id="XP_002894789.1">
    <property type="nucleotide sequence ID" value="XM_002894743.1"/>
</dbReference>
<evidence type="ECO:0000313" key="2">
    <source>
        <dbReference type="EMBL" id="EEY66671.1"/>
    </source>
</evidence>
<protein>
    <submittedName>
        <fullName evidence="2">Uncharacterized protein</fullName>
    </submittedName>
</protein>
<keyword evidence="3" id="KW-1185">Reference proteome</keyword>
<evidence type="ECO:0000313" key="3">
    <source>
        <dbReference type="Proteomes" id="UP000006643"/>
    </source>
</evidence>
<dbReference type="HOGENOM" id="CLU_152876_0_0_1"/>
<dbReference type="OMA" id="CETWILE"/>
<dbReference type="KEGG" id="pif:PITG_21820"/>
<dbReference type="VEuPathDB" id="FungiDB:PITG_21820"/>
<feature type="compositionally biased region" description="Low complexity" evidence="1">
    <location>
        <begin position="1"/>
        <end position="12"/>
    </location>
</feature>
<name>D0P4I5_PHYIT</name>
<gene>
    <name evidence="2" type="ORF">PITG_21820</name>
</gene>
<dbReference type="Proteomes" id="UP000006643">
    <property type="component" value="Unassembled WGS sequence"/>
</dbReference>
<proteinExistence type="predicted"/>
<evidence type="ECO:0000256" key="1">
    <source>
        <dbReference type="SAM" id="MobiDB-lite"/>
    </source>
</evidence>
<dbReference type="EMBL" id="DS028629">
    <property type="protein sequence ID" value="EEY66671.1"/>
    <property type="molecule type" value="Genomic_DNA"/>
</dbReference>
<dbReference type="InParanoid" id="D0P4I5"/>
<accession>D0P4I5</accession>
<organism evidence="2 3">
    <name type="scientific">Phytophthora infestans (strain T30-4)</name>
    <name type="common">Potato late blight agent</name>
    <dbReference type="NCBI Taxonomy" id="403677"/>
    <lineage>
        <taxon>Eukaryota</taxon>
        <taxon>Sar</taxon>
        <taxon>Stramenopiles</taxon>
        <taxon>Oomycota</taxon>
        <taxon>Peronosporomycetes</taxon>
        <taxon>Peronosporales</taxon>
        <taxon>Peronosporaceae</taxon>
        <taxon>Phytophthora</taxon>
    </lineage>
</organism>
<dbReference type="OrthoDB" id="126721at2759"/>